<dbReference type="PANTHER" id="PTHR33797">
    <property type="entry name" value="ORGANIC HYDROPEROXIDE RESISTANCE PROTEIN-LIKE"/>
    <property type="match status" value="1"/>
</dbReference>
<dbReference type="InterPro" id="IPR019953">
    <property type="entry name" value="OHR"/>
</dbReference>
<dbReference type="InterPro" id="IPR003718">
    <property type="entry name" value="OsmC/Ohr_fam"/>
</dbReference>
<gene>
    <name evidence="2" type="ORF">ENY07_00990</name>
</gene>
<dbReference type="PANTHER" id="PTHR33797:SF2">
    <property type="entry name" value="ORGANIC HYDROPEROXIDE RESISTANCE PROTEIN-LIKE"/>
    <property type="match status" value="1"/>
</dbReference>
<evidence type="ECO:0000313" key="2">
    <source>
        <dbReference type="EMBL" id="HGC41792.1"/>
    </source>
</evidence>
<dbReference type="EMBL" id="DTQM01000019">
    <property type="protein sequence ID" value="HGC41792.1"/>
    <property type="molecule type" value="Genomic_DNA"/>
</dbReference>
<sequence length="140" mass="14326">MKTLYTAHAHATGGRTGKAASDDNKLQLTLSTPREMGGDGGAGTNPEQLFACGFAACFLGALKAVAAQEKIKIPEDASVAAEIGIGPRDDGQGFGISAALSVHIPGMDKAKAEALVRKAEIVCPYAHATRGNITSSFKVA</sequence>
<dbReference type="AlphaFoldDB" id="A0A8J4H8C5"/>
<dbReference type="NCBIfam" id="TIGR03561">
    <property type="entry name" value="organ_hyd_perox"/>
    <property type="match status" value="1"/>
</dbReference>
<dbReference type="InterPro" id="IPR036102">
    <property type="entry name" value="OsmC/Ohrsf"/>
</dbReference>
<organism evidence="2">
    <name type="scientific">Acidicaldus sp</name>
    <dbReference type="NCBI Taxonomy" id="1872105"/>
    <lineage>
        <taxon>Bacteria</taxon>
        <taxon>Pseudomonadati</taxon>
        <taxon>Pseudomonadota</taxon>
        <taxon>Alphaproteobacteria</taxon>
        <taxon>Acetobacterales</taxon>
        <taxon>Acetobacteraceae</taxon>
        <taxon>Acidicaldus</taxon>
    </lineage>
</organism>
<comment type="caution">
    <text evidence="2">The sequence shown here is derived from an EMBL/GenBank/DDBJ whole genome shotgun (WGS) entry which is preliminary data.</text>
</comment>
<accession>A0A8J4H8C5</accession>
<reference evidence="2" key="1">
    <citation type="journal article" date="2020" name="mSystems">
        <title>Genome- and Community-Level Interaction Insights into Carbon Utilization and Element Cycling Functions of Hydrothermarchaeota in Hydrothermal Sediment.</title>
        <authorList>
            <person name="Zhou Z."/>
            <person name="Liu Y."/>
            <person name="Xu W."/>
            <person name="Pan J."/>
            <person name="Luo Z.H."/>
            <person name="Li M."/>
        </authorList>
    </citation>
    <scope>NUCLEOTIDE SEQUENCE</scope>
    <source>
        <strain evidence="2">SpSt-997</strain>
    </source>
</reference>
<dbReference type="InterPro" id="IPR015946">
    <property type="entry name" value="KH_dom-like_a/b"/>
</dbReference>
<name>A0A8J4H8C5_9PROT</name>
<proteinExistence type="inferred from homology"/>
<dbReference type="Gene3D" id="3.30.300.20">
    <property type="match status" value="1"/>
</dbReference>
<dbReference type="Gene3D" id="2.20.25.10">
    <property type="match status" value="1"/>
</dbReference>
<dbReference type="Pfam" id="PF02566">
    <property type="entry name" value="OsmC"/>
    <property type="match status" value="1"/>
</dbReference>
<dbReference type="GO" id="GO:0006979">
    <property type="term" value="P:response to oxidative stress"/>
    <property type="evidence" value="ECO:0007669"/>
    <property type="project" value="InterPro"/>
</dbReference>
<protein>
    <submittedName>
        <fullName evidence="2">Organic hydroperoxide resistance protein</fullName>
    </submittedName>
</protein>
<comment type="similarity">
    <text evidence="1">Belongs to the OsmC/Ohr family.</text>
</comment>
<evidence type="ECO:0000256" key="1">
    <source>
        <dbReference type="ARBA" id="ARBA00007378"/>
    </source>
</evidence>
<dbReference type="SUPFAM" id="SSF82784">
    <property type="entry name" value="OsmC-like"/>
    <property type="match status" value="1"/>
</dbReference>